<comment type="caution">
    <text evidence="1">The sequence shown here is derived from an EMBL/GenBank/DDBJ whole genome shotgun (WGS) entry which is preliminary data.</text>
</comment>
<proteinExistence type="predicted"/>
<reference evidence="1 2" key="1">
    <citation type="journal article" date="2021" name="Nat. Plants">
        <title>The Taxus genome provides insights into paclitaxel biosynthesis.</title>
        <authorList>
            <person name="Xiong X."/>
            <person name="Gou J."/>
            <person name="Liao Q."/>
            <person name="Li Y."/>
            <person name="Zhou Q."/>
            <person name="Bi G."/>
            <person name="Li C."/>
            <person name="Du R."/>
            <person name="Wang X."/>
            <person name="Sun T."/>
            <person name="Guo L."/>
            <person name="Liang H."/>
            <person name="Lu P."/>
            <person name="Wu Y."/>
            <person name="Zhang Z."/>
            <person name="Ro D.K."/>
            <person name="Shang Y."/>
            <person name="Huang S."/>
            <person name="Yan J."/>
        </authorList>
    </citation>
    <scope>NUCLEOTIDE SEQUENCE [LARGE SCALE GENOMIC DNA]</scope>
    <source>
        <strain evidence="1">Ta-2019</strain>
    </source>
</reference>
<name>A0AA38G212_TAXCH</name>
<feature type="non-terminal residue" evidence="1">
    <location>
        <position position="132"/>
    </location>
</feature>
<organism evidence="1 2">
    <name type="scientific">Taxus chinensis</name>
    <name type="common">Chinese yew</name>
    <name type="synonym">Taxus wallichiana var. chinensis</name>
    <dbReference type="NCBI Taxonomy" id="29808"/>
    <lineage>
        <taxon>Eukaryota</taxon>
        <taxon>Viridiplantae</taxon>
        <taxon>Streptophyta</taxon>
        <taxon>Embryophyta</taxon>
        <taxon>Tracheophyta</taxon>
        <taxon>Spermatophyta</taxon>
        <taxon>Pinopsida</taxon>
        <taxon>Pinidae</taxon>
        <taxon>Conifers II</taxon>
        <taxon>Cupressales</taxon>
        <taxon>Taxaceae</taxon>
        <taxon>Taxus</taxon>
    </lineage>
</organism>
<accession>A0AA38G212</accession>
<gene>
    <name evidence="1" type="ORF">KI387_022231</name>
</gene>
<feature type="non-terminal residue" evidence="1">
    <location>
        <position position="1"/>
    </location>
</feature>
<sequence>LKLVSALSFEYSVMGDTDFTHMDLEDIKDRMLGGLRELVEEKNFTSRLYEVGGYRVSMQNVDFILACSHNYKQEIRTIQVDDGSNLEVLSPKSISHLMHIATWYNMAIISKYVVERNGPKWTPTFRASNLVH</sequence>
<evidence type="ECO:0000313" key="1">
    <source>
        <dbReference type="EMBL" id="KAH9313604.1"/>
    </source>
</evidence>
<keyword evidence="2" id="KW-1185">Reference proteome</keyword>
<dbReference type="AlphaFoldDB" id="A0AA38G212"/>
<evidence type="ECO:0000313" key="2">
    <source>
        <dbReference type="Proteomes" id="UP000824469"/>
    </source>
</evidence>
<dbReference type="Proteomes" id="UP000824469">
    <property type="component" value="Unassembled WGS sequence"/>
</dbReference>
<dbReference type="EMBL" id="JAHRHJ020000005">
    <property type="protein sequence ID" value="KAH9313604.1"/>
    <property type="molecule type" value="Genomic_DNA"/>
</dbReference>
<protein>
    <submittedName>
        <fullName evidence="1">Uncharacterized protein</fullName>
    </submittedName>
</protein>